<evidence type="ECO:0000259" key="1">
    <source>
        <dbReference type="PROSITE" id="PS50004"/>
    </source>
</evidence>
<dbReference type="PANTHER" id="PTHR47052:SF3">
    <property type="entry name" value="INGRESSION PROTEIN 1"/>
    <property type="match status" value="1"/>
</dbReference>
<evidence type="ECO:0000313" key="3">
    <source>
        <dbReference type="Proteomes" id="UP001165080"/>
    </source>
</evidence>
<dbReference type="PROSITE" id="PS50004">
    <property type="entry name" value="C2"/>
    <property type="match status" value="1"/>
</dbReference>
<keyword evidence="3" id="KW-1185">Reference proteome</keyword>
<dbReference type="AlphaFoldDB" id="A0A9W6BGL9"/>
<dbReference type="SUPFAM" id="SSF49562">
    <property type="entry name" value="C2 domain (Calcium/lipid-binding domain, CaLB)"/>
    <property type="match status" value="1"/>
</dbReference>
<dbReference type="InterPro" id="IPR035892">
    <property type="entry name" value="C2_domain_sf"/>
</dbReference>
<dbReference type="EMBL" id="BRXU01000005">
    <property type="protein sequence ID" value="GLC51851.1"/>
    <property type="molecule type" value="Genomic_DNA"/>
</dbReference>
<evidence type="ECO:0000313" key="2">
    <source>
        <dbReference type="EMBL" id="GLC51851.1"/>
    </source>
</evidence>
<dbReference type="InterPro" id="IPR052981">
    <property type="entry name" value="Ingression_C2_domain"/>
</dbReference>
<dbReference type="Pfam" id="PF00168">
    <property type="entry name" value="C2"/>
    <property type="match status" value="1"/>
</dbReference>
<comment type="caution">
    <text evidence="2">The sequence shown here is derived from an EMBL/GenBank/DDBJ whole genome shotgun (WGS) entry which is preliminary data.</text>
</comment>
<feature type="domain" description="C2" evidence="1">
    <location>
        <begin position="1"/>
        <end position="103"/>
    </location>
</feature>
<dbReference type="Proteomes" id="UP001165080">
    <property type="component" value="Unassembled WGS sequence"/>
</dbReference>
<gene>
    <name evidence="2" type="primary">PLEST003558</name>
    <name evidence="2" type="ORF">PLESTB_000555400</name>
</gene>
<name>A0A9W6BGL9_9CHLO</name>
<proteinExistence type="predicted"/>
<dbReference type="SMART" id="SM00239">
    <property type="entry name" value="C2"/>
    <property type="match status" value="1"/>
</dbReference>
<protein>
    <recommendedName>
        <fullName evidence="1">C2 domain-containing protein</fullName>
    </recommendedName>
</protein>
<accession>A0A9W6BGL9</accession>
<organism evidence="2 3">
    <name type="scientific">Pleodorina starrii</name>
    <dbReference type="NCBI Taxonomy" id="330485"/>
    <lineage>
        <taxon>Eukaryota</taxon>
        <taxon>Viridiplantae</taxon>
        <taxon>Chlorophyta</taxon>
        <taxon>core chlorophytes</taxon>
        <taxon>Chlorophyceae</taxon>
        <taxon>CS clade</taxon>
        <taxon>Chlamydomonadales</taxon>
        <taxon>Volvocaceae</taxon>
        <taxon>Pleodorina</taxon>
    </lineage>
</organism>
<dbReference type="InterPro" id="IPR000008">
    <property type="entry name" value="C2_dom"/>
</dbReference>
<dbReference type="Gene3D" id="2.60.40.150">
    <property type="entry name" value="C2 domain"/>
    <property type="match status" value="1"/>
</dbReference>
<reference evidence="2 3" key="1">
    <citation type="journal article" date="2023" name="Commun. Biol.">
        <title>Reorganization of the ancestral sex-determining regions during the evolution of trioecy in Pleodorina starrii.</title>
        <authorList>
            <person name="Takahashi K."/>
            <person name="Suzuki S."/>
            <person name="Kawai-Toyooka H."/>
            <person name="Yamamoto K."/>
            <person name="Hamaji T."/>
            <person name="Ootsuki R."/>
            <person name="Yamaguchi H."/>
            <person name="Kawachi M."/>
            <person name="Higashiyama T."/>
            <person name="Nozaki H."/>
        </authorList>
    </citation>
    <scope>NUCLEOTIDE SEQUENCE [LARGE SCALE GENOMIC DNA]</scope>
    <source>
        <strain evidence="2 3">NIES-4479</strain>
    </source>
</reference>
<dbReference type="PANTHER" id="PTHR47052">
    <property type="entry name" value="CONSERVED SERINE PROLINE-RICH PROTEIN (AFU_ORTHOLOGUE AFUA_2G01790)"/>
    <property type="match status" value="1"/>
</dbReference>
<sequence length="188" mass="20706">MTLEAGLMSINILYAKNIINKDWFGKQDPYCVVRVGGQTFRTQTAKDGGRNPVWNETFRMNLLNENDVSIDLKDEDVGRDDFIGSATFSLARARQTGHDRQEVPVFGPKSRKQQGFVSVALKWAPHRVPAAHQQPPPYPHPQWGAVQPFSVPQPQPQPLYGLTAASTPAYFTAAPCQPGDSAPSVAYG</sequence>